<proteinExistence type="predicted"/>
<feature type="transmembrane region" description="Helical" evidence="1">
    <location>
        <begin position="68"/>
        <end position="87"/>
    </location>
</feature>
<feature type="transmembrane region" description="Helical" evidence="1">
    <location>
        <begin position="40"/>
        <end position="61"/>
    </location>
</feature>
<accession>A0A2T3P6T1</accession>
<organism evidence="2 3">
    <name type="scientific">Photobacterium swingsii</name>
    <dbReference type="NCBI Taxonomy" id="680026"/>
    <lineage>
        <taxon>Bacteria</taxon>
        <taxon>Pseudomonadati</taxon>
        <taxon>Pseudomonadota</taxon>
        <taxon>Gammaproteobacteria</taxon>
        <taxon>Vibrionales</taxon>
        <taxon>Vibrionaceae</taxon>
        <taxon>Photobacterium</taxon>
    </lineage>
</organism>
<keyword evidence="1" id="KW-1133">Transmembrane helix</keyword>
<evidence type="ECO:0000256" key="1">
    <source>
        <dbReference type="SAM" id="Phobius"/>
    </source>
</evidence>
<dbReference type="RefSeq" id="WP_107302694.1">
    <property type="nucleotide sequence ID" value="NZ_AP024853.1"/>
</dbReference>
<comment type="caution">
    <text evidence="2">The sequence shown here is derived from an EMBL/GenBank/DDBJ whole genome shotgun (WGS) entry which is preliminary data.</text>
</comment>
<name>A0A2T3P6T1_9GAMM</name>
<feature type="transmembrane region" description="Helical" evidence="1">
    <location>
        <begin position="107"/>
        <end position="126"/>
    </location>
</feature>
<protein>
    <submittedName>
        <fullName evidence="2">Uncharacterized protein</fullName>
    </submittedName>
</protein>
<dbReference type="OrthoDB" id="7433042at2"/>
<evidence type="ECO:0000313" key="2">
    <source>
        <dbReference type="EMBL" id="PSW24368.1"/>
    </source>
</evidence>
<dbReference type="AlphaFoldDB" id="A0A2T3P6T1"/>
<reference evidence="2 3" key="1">
    <citation type="submission" date="2018-01" db="EMBL/GenBank/DDBJ databases">
        <title>Whole genome sequencing of Histamine producing bacteria.</title>
        <authorList>
            <person name="Butler K."/>
        </authorList>
    </citation>
    <scope>NUCLEOTIDE SEQUENCE [LARGE SCALE GENOMIC DNA]</scope>
    <source>
        <strain evidence="2 3">DSM 24669</strain>
    </source>
</reference>
<dbReference type="Proteomes" id="UP000240481">
    <property type="component" value="Unassembled WGS sequence"/>
</dbReference>
<sequence>MKFDTIKLGFIAAALMNIGGVMVFSRALTNTVINQFDPVVMSNFGLLMIMIWGLAYLGTAFITSNVKWLAAAFAIEKLVYVIAWLIWITNNSLSAVYDQDLFAGMFYSIYGLNDFVFMVFFAWVCITQAKGFKPA</sequence>
<keyword evidence="1" id="KW-0812">Transmembrane</keyword>
<keyword evidence="3" id="KW-1185">Reference proteome</keyword>
<evidence type="ECO:0000313" key="3">
    <source>
        <dbReference type="Proteomes" id="UP000240481"/>
    </source>
</evidence>
<feature type="transmembrane region" description="Helical" evidence="1">
    <location>
        <begin position="7"/>
        <end position="28"/>
    </location>
</feature>
<gene>
    <name evidence="2" type="ORF">C9I94_09995</name>
</gene>
<dbReference type="EMBL" id="PYLZ01000005">
    <property type="protein sequence ID" value="PSW24368.1"/>
    <property type="molecule type" value="Genomic_DNA"/>
</dbReference>
<keyword evidence="1" id="KW-0472">Membrane</keyword>